<dbReference type="Gene3D" id="2.60.40.2300">
    <property type="entry name" value="Neutral/alkaline non-lysosomal ceramidase, C-terminal domain"/>
    <property type="match status" value="1"/>
</dbReference>
<dbReference type="RefSeq" id="WP_111336242.1">
    <property type="nucleotide sequence ID" value="NZ_CP030032.1"/>
</dbReference>
<dbReference type="InterPro" id="IPR031329">
    <property type="entry name" value="NEUT/ALK_ceramidase_N"/>
</dbReference>
<keyword evidence="2" id="KW-0732">Signal</keyword>
<protein>
    <submittedName>
        <fullName evidence="3">Uncharacterized protein</fullName>
    </submittedName>
</protein>
<dbReference type="InterPro" id="IPR013783">
    <property type="entry name" value="Ig-like_fold"/>
</dbReference>
<evidence type="ECO:0000256" key="1">
    <source>
        <dbReference type="SAM" id="MobiDB-lite"/>
    </source>
</evidence>
<evidence type="ECO:0000256" key="2">
    <source>
        <dbReference type="SAM" id="SignalP"/>
    </source>
</evidence>
<feature type="region of interest" description="Disordered" evidence="1">
    <location>
        <begin position="42"/>
        <end position="65"/>
    </location>
</feature>
<evidence type="ECO:0000313" key="4">
    <source>
        <dbReference type="Proteomes" id="UP000249799"/>
    </source>
</evidence>
<proteinExistence type="predicted"/>
<feature type="chain" id="PRO_5043568241" evidence="2">
    <location>
        <begin position="36"/>
        <end position="964"/>
    </location>
</feature>
<dbReference type="OrthoDB" id="6899210at2"/>
<dbReference type="Proteomes" id="UP000249799">
    <property type="component" value="Chromosome"/>
</dbReference>
<dbReference type="Pfam" id="PF04734">
    <property type="entry name" value="Ceramidase_alk"/>
    <property type="match status" value="1"/>
</dbReference>
<dbReference type="EMBL" id="CP030032">
    <property type="protein sequence ID" value="AWV90664.1"/>
    <property type="molecule type" value="Genomic_DNA"/>
</dbReference>
<organism evidence="3 4">
    <name type="scientific">Bradymonas sediminis</name>
    <dbReference type="NCBI Taxonomy" id="1548548"/>
    <lineage>
        <taxon>Bacteria</taxon>
        <taxon>Deltaproteobacteria</taxon>
        <taxon>Bradymonadales</taxon>
        <taxon>Bradymonadaceae</taxon>
        <taxon>Bradymonas</taxon>
    </lineage>
</organism>
<feature type="signal peptide" evidence="2">
    <location>
        <begin position="1"/>
        <end position="35"/>
    </location>
</feature>
<gene>
    <name evidence="3" type="ORF">DN745_15615</name>
</gene>
<sequence length="964" mass="104914">MQRLKFPTSLMRSHLLKTYLWPTLCIALLSVSSLSACSDEADNSADKDVSSDVDPEGDAGDIGEDADTGPAACALQRDCGPAEICVDAVCVEAPACEGVDKWKSCLEAFTEISPDLARRASCDPDTLHCRAVCLLDDDCADDELCTDNGRCVAYDGDITGEHPGGDARAPLKAGVSNTLMNFPIGLSQGGYGSRMATNHGRYVESLSATDGIMEGMFARTFVLDNGERQLMFIRLPVVFPTMALHEAVSRKLQELTGKDWRESLVLTGTHTHSGPTRFWHLPGDAAVSLGSFGTDEFSQEVFGWMVETTVESAQAALDDLSPAKFGWEIVESFDNDDRIASDRWGGTPPFDDNRMLLFRIDDAQGTPRAVMVSFGSHGTVHSKNYFTNDVPGGIELGVERALAQEYGQFVPVFYLNENGGSMSPRGDHWGHESAERFEAVGHELAIRALPAIRDMDMKDDIALKGVTHRFPITYETIGYGPEEWKIGAIGKGSHNNVYNYGALNCLGSSEDDDPATYFTPPITEGCLPVHLLNHHRPASLFARSQISVLQLDELTMITLPGESTMELGWQVAREARDRYGVDPLKGWVMGYAQDHQFYLSPTNLRGELPVYPGISTPKAPDEYPDFAFSWLQGGYEAGLSVWGWKFGDFMVERAMEAVGTFAGADVEYAFNPIFPSQFSPVEQPKFPVDTSNAAQVGTVVTQPPATVARMTPIEFAWVGGDPGAEMPQAPKVALKKKVGAEFEPITSLNLRPYTNRQATMLTRMRNNGDNWEWVVYWEEIQNFELGTYRFEVEGHYMNAAGERTPYQVQSEAFEVVAVDDIAVTVDAESPLPVVRGVLGYAPGTQLSFDSTSDDRGKVSGNYRMRHPLVPLGQSAPLLADEDIDPSGVSVTITDSGSGVISFDASDITVTTALEAVNGRADVPVTRFEAEAPGAVIVPGTYQVEVSVTDAWGNTGSSTIEVTVD</sequence>
<dbReference type="AlphaFoldDB" id="A0A2Z4FPW2"/>
<evidence type="ECO:0000313" key="3">
    <source>
        <dbReference type="EMBL" id="AWV90664.1"/>
    </source>
</evidence>
<dbReference type="InterPro" id="IPR038445">
    <property type="entry name" value="NCDase_C_sf"/>
</dbReference>
<dbReference type="Gene3D" id="2.60.40.10">
    <property type="entry name" value="Immunoglobulins"/>
    <property type="match status" value="1"/>
</dbReference>
<name>A0A2Z4FPW2_9DELT</name>
<dbReference type="KEGG" id="bsed:DN745_15615"/>
<keyword evidence="4" id="KW-1185">Reference proteome</keyword>
<reference evidence="3 4" key="1">
    <citation type="submission" date="2018-06" db="EMBL/GenBank/DDBJ databases">
        <title>Lujinxingia sediminis gen. nov. sp. nov., a new facultative anaerobic member of the class Deltaproteobacteria, and proposal of Lujinxingaceae fam. nov.</title>
        <authorList>
            <person name="Guo L.-Y."/>
            <person name="Li C.-M."/>
            <person name="Wang S."/>
            <person name="Du Z.-J."/>
        </authorList>
    </citation>
    <scope>NUCLEOTIDE SEQUENCE [LARGE SCALE GENOMIC DNA]</scope>
    <source>
        <strain evidence="3 4">FA350</strain>
    </source>
</reference>
<feature type="compositionally biased region" description="Acidic residues" evidence="1">
    <location>
        <begin position="51"/>
        <end position="65"/>
    </location>
</feature>
<accession>A0A2Z4FPW2</accession>